<gene>
    <name evidence="1" type="ORF">OCBIM_22014300mg</name>
</gene>
<organism evidence="1">
    <name type="scientific">Octopus bimaculoides</name>
    <name type="common">California two-spotted octopus</name>
    <dbReference type="NCBI Taxonomy" id="37653"/>
    <lineage>
        <taxon>Eukaryota</taxon>
        <taxon>Metazoa</taxon>
        <taxon>Spiralia</taxon>
        <taxon>Lophotrochozoa</taxon>
        <taxon>Mollusca</taxon>
        <taxon>Cephalopoda</taxon>
        <taxon>Coleoidea</taxon>
        <taxon>Octopodiformes</taxon>
        <taxon>Octopoda</taxon>
        <taxon>Incirrata</taxon>
        <taxon>Octopodidae</taxon>
        <taxon>Octopus</taxon>
    </lineage>
</organism>
<name>A0A0L8HHQ5_OCTBM</name>
<reference evidence="1" key="1">
    <citation type="submission" date="2015-07" db="EMBL/GenBank/DDBJ databases">
        <title>MeaNS - Measles Nucleotide Surveillance Program.</title>
        <authorList>
            <person name="Tran T."/>
            <person name="Druce J."/>
        </authorList>
    </citation>
    <scope>NUCLEOTIDE SEQUENCE</scope>
    <source>
        <strain evidence="1">UCB-OBI-ISO-001</strain>
        <tissue evidence="1">Gonad</tissue>
    </source>
</reference>
<protein>
    <submittedName>
        <fullName evidence="1">Uncharacterized protein</fullName>
    </submittedName>
</protein>
<dbReference type="EMBL" id="KQ418115">
    <property type="protein sequence ID" value="KOF88761.1"/>
    <property type="molecule type" value="Genomic_DNA"/>
</dbReference>
<accession>A0A0L8HHQ5</accession>
<dbReference type="AlphaFoldDB" id="A0A0L8HHQ5"/>
<proteinExistence type="predicted"/>
<sequence>MNYGTINSVKLYFYVLKLFFHRIRYRLKWNRLVDSRLVFLTTADRRCYGRTRASIIALRMCLKRFQ</sequence>
<evidence type="ECO:0000313" key="1">
    <source>
        <dbReference type="EMBL" id="KOF88761.1"/>
    </source>
</evidence>